<dbReference type="EMBL" id="JBITYG010000014">
    <property type="protein sequence ID" value="MFI9105792.1"/>
    <property type="molecule type" value="Genomic_DNA"/>
</dbReference>
<reference evidence="2 3" key="1">
    <citation type="submission" date="2024-10" db="EMBL/GenBank/DDBJ databases">
        <title>The Natural Products Discovery Center: Release of the First 8490 Sequenced Strains for Exploring Actinobacteria Biosynthetic Diversity.</title>
        <authorList>
            <person name="Kalkreuter E."/>
            <person name="Kautsar S.A."/>
            <person name="Yang D."/>
            <person name="Bader C.D."/>
            <person name="Teijaro C.N."/>
            <person name="Fluegel L."/>
            <person name="Davis C.M."/>
            <person name="Simpson J.R."/>
            <person name="Lauterbach L."/>
            <person name="Steele A.D."/>
            <person name="Gui C."/>
            <person name="Meng S."/>
            <person name="Li G."/>
            <person name="Viehrig K."/>
            <person name="Ye F."/>
            <person name="Su P."/>
            <person name="Kiefer A.F."/>
            <person name="Nichols A."/>
            <person name="Cepeda A.J."/>
            <person name="Yan W."/>
            <person name="Fan B."/>
            <person name="Jiang Y."/>
            <person name="Adhikari A."/>
            <person name="Zheng C.-J."/>
            <person name="Schuster L."/>
            <person name="Cowan T.M."/>
            <person name="Smanski M.J."/>
            <person name="Chevrette M.G."/>
            <person name="De Carvalho L.P.S."/>
            <person name="Shen B."/>
        </authorList>
    </citation>
    <scope>NUCLEOTIDE SEQUENCE [LARGE SCALE GENOMIC DNA]</scope>
    <source>
        <strain evidence="2 3">NPDC053399</strain>
    </source>
</reference>
<evidence type="ECO:0000313" key="2">
    <source>
        <dbReference type="EMBL" id="MFI9105792.1"/>
    </source>
</evidence>
<comment type="caution">
    <text evidence="2">The sequence shown here is derived from an EMBL/GenBank/DDBJ whole genome shotgun (WGS) entry which is preliminary data.</text>
</comment>
<dbReference type="Proteomes" id="UP001614394">
    <property type="component" value="Unassembled WGS sequence"/>
</dbReference>
<proteinExistence type="predicted"/>
<accession>A0ABW8CJ10</accession>
<evidence type="ECO:0000313" key="3">
    <source>
        <dbReference type="Proteomes" id="UP001614394"/>
    </source>
</evidence>
<feature type="compositionally biased region" description="Basic and acidic residues" evidence="1">
    <location>
        <begin position="1"/>
        <end position="10"/>
    </location>
</feature>
<organism evidence="2 3">
    <name type="scientific">Streptomyces fildesensis</name>
    <dbReference type="NCBI Taxonomy" id="375757"/>
    <lineage>
        <taxon>Bacteria</taxon>
        <taxon>Bacillati</taxon>
        <taxon>Actinomycetota</taxon>
        <taxon>Actinomycetes</taxon>
        <taxon>Kitasatosporales</taxon>
        <taxon>Streptomycetaceae</taxon>
        <taxon>Streptomyces</taxon>
    </lineage>
</organism>
<dbReference type="RefSeq" id="WP_399656758.1">
    <property type="nucleotide sequence ID" value="NZ_JBITYG010000014.1"/>
</dbReference>
<evidence type="ECO:0000256" key="1">
    <source>
        <dbReference type="SAM" id="MobiDB-lite"/>
    </source>
</evidence>
<feature type="region of interest" description="Disordered" evidence="1">
    <location>
        <begin position="1"/>
        <end position="54"/>
    </location>
</feature>
<name>A0ABW8CJ10_9ACTN</name>
<protein>
    <submittedName>
        <fullName evidence="2">Uncharacterized protein</fullName>
    </submittedName>
</protein>
<sequence>MTAPEPHPDLKSLTTTPNQPGPAEPAHAPSGSGAPKVVAEGVRTAVVPDPHAGRDPRRRVVAVLHIVAPPYGKAVPSGRSWCECGYQRQAVGRANTEQLILAHKRHQAACPLINPQAVDSDARDAA</sequence>
<gene>
    <name evidence="2" type="ORF">ACIGXA_35335</name>
</gene>
<keyword evidence="3" id="KW-1185">Reference proteome</keyword>